<comment type="subcellular location">
    <subcellularLocation>
        <location evidence="1">Nucleus</location>
    </subcellularLocation>
</comment>
<dbReference type="Pfam" id="PF13181">
    <property type="entry name" value="TPR_8"/>
    <property type="match status" value="2"/>
</dbReference>
<dbReference type="GO" id="GO:0005634">
    <property type="term" value="C:nucleus"/>
    <property type="evidence" value="ECO:0007669"/>
    <property type="project" value="UniProtKB-SubCell"/>
</dbReference>
<dbReference type="PROSITE" id="PS50005">
    <property type="entry name" value="TPR"/>
    <property type="match status" value="2"/>
</dbReference>
<accession>A0AAU9JSM7</accession>
<evidence type="ECO:0008006" key="6">
    <source>
        <dbReference type="Google" id="ProtNLM"/>
    </source>
</evidence>
<dbReference type="InterPro" id="IPR011990">
    <property type="entry name" value="TPR-like_helical_dom_sf"/>
</dbReference>
<dbReference type="InterPro" id="IPR019734">
    <property type="entry name" value="TPR_rpt"/>
</dbReference>
<evidence type="ECO:0000313" key="4">
    <source>
        <dbReference type="EMBL" id="CAG9323894.1"/>
    </source>
</evidence>
<keyword evidence="3" id="KW-0802">TPR repeat</keyword>
<keyword evidence="2" id="KW-0539">Nucleus</keyword>
<dbReference type="EMBL" id="CAJZBQ010000035">
    <property type="protein sequence ID" value="CAG9323894.1"/>
    <property type="molecule type" value="Genomic_DNA"/>
</dbReference>
<dbReference type="SUPFAM" id="SSF48452">
    <property type="entry name" value="TPR-like"/>
    <property type="match status" value="1"/>
</dbReference>
<dbReference type="Proteomes" id="UP001162131">
    <property type="component" value="Unassembled WGS sequence"/>
</dbReference>
<organism evidence="4 5">
    <name type="scientific">Blepharisma stoltei</name>
    <dbReference type="NCBI Taxonomy" id="1481888"/>
    <lineage>
        <taxon>Eukaryota</taxon>
        <taxon>Sar</taxon>
        <taxon>Alveolata</taxon>
        <taxon>Ciliophora</taxon>
        <taxon>Postciliodesmatophora</taxon>
        <taxon>Heterotrichea</taxon>
        <taxon>Heterotrichida</taxon>
        <taxon>Blepharismidae</taxon>
        <taxon>Blepharisma</taxon>
    </lineage>
</organism>
<evidence type="ECO:0000313" key="5">
    <source>
        <dbReference type="Proteomes" id="UP001162131"/>
    </source>
</evidence>
<name>A0AAU9JSM7_9CILI</name>
<dbReference type="SMART" id="SM00028">
    <property type="entry name" value="TPR"/>
    <property type="match status" value="4"/>
</dbReference>
<proteinExistence type="predicted"/>
<dbReference type="PANTHER" id="PTHR14017:SF28">
    <property type="entry name" value="CHROMOSOME UNDETERMINED SCAFFOLD_98, WHOLE GENOME SHOTGUN SEQUENCE"/>
    <property type="match status" value="1"/>
</dbReference>
<dbReference type="InterPro" id="IPR051630">
    <property type="entry name" value="Corepressor-Demethylase"/>
</dbReference>
<feature type="repeat" description="TPR" evidence="3">
    <location>
        <begin position="101"/>
        <end position="134"/>
    </location>
</feature>
<comment type="caution">
    <text evidence="4">The sequence shown here is derived from an EMBL/GenBank/DDBJ whole genome shotgun (WGS) entry which is preliminary data.</text>
</comment>
<dbReference type="Gene3D" id="1.25.40.10">
    <property type="entry name" value="Tetratricopeptide repeat domain"/>
    <property type="match status" value="1"/>
</dbReference>
<dbReference type="Pfam" id="PF13424">
    <property type="entry name" value="TPR_12"/>
    <property type="match status" value="1"/>
</dbReference>
<keyword evidence="5" id="KW-1185">Reference proteome</keyword>
<reference evidence="4" key="1">
    <citation type="submission" date="2021-09" db="EMBL/GenBank/DDBJ databases">
        <authorList>
            <consortium name="AG Swart"/>
            <person name="Singh M."/>
            <person name="Singh A."/>
            <person name="Seah K."/>
            <person name="Emmerich C."/>
        </authorList>
    </citation>
    <scope>NUCLEOTIDE SEQUENCE</scope>
    <source>
        <strain evidence="4">ATCC30299</strain>
    </source>
</reference>
<gene>
    <name evidence="4" type="ORF">BSTOLATCC_MIC34930</name>
</gene>
<evidence type="ECO:0000256" key="2">
    <source>
        <dbReference type="ARBA" id="ARBA00023242"/>
    </source>
</evidence>
<protein>
    <recommendedName>
        <fullName evidence="6">Tetratricopeptide repeat protein</fullName>
    </recommendedName>
</protein>
<dbReference type="PANTHER" id="PTHR14017">
    <property type="entry name" value="LYSINE-SPECIFIC DEMETHYLASE"/>
    <property type="match status" value="1"/>
</dbReference>
<evidence type="ECO:0000256" key="1">
    <source>
        <dbReference type="ARBA" id="ARBA00004123"/>
    </source>
</evidence>
<evidence type="ECO:0000256" key="3">
    <source>
        <dbReference type="PROSITE-ProRule" id="PRU00339"/>
    </source>
</evidence>
<feature type="repeat" description="TPR" evidence="3">
    <location>
        <begin position="138"/>
        <end position="171"/>
    </location>
</feature>
<sequence length="277" mass="32118">MAENCNYNCIKMSMNLRTDLPYPEELGEQYLPVIMEGLRKPNEPIDISQALAFFESKTQQDDSEGKHWVLLGHCYFIKQDLDRCYATYQKALHTFKEDINPQLWYGIGLLYWKFGNIKYAEIAFLATLRISPDFEEKGIIYSNLGSIYKAQGNYENAEHYYQKAYGCNTSDNQLKSQLLCHLGQCLELQNKAQEAVKVYRESIRAWRNQEALNYLINLHTKLNDSENVISNSKQLISEKPDNTISSGIIQPIPQGYNPYIISQYIYALYCLQDPKID</sequence>
<dbReference type="AlphaFoldDB" id="A0AAU9JSM7"/>